<dbReference type="PROSITE" id="PS50927">
    <property type="entry name" value="BULB_LECTIN"/>
    <property type="match status" value="1"/>
</dbReference>
<evidence type="ECO:0000256" key="4">
    <source>
        <dbReference type="ARBA" id="ARBA00022475"/>
    </source>
</evidence>
<dbReference type="Gene3D" id="2.90.10.10">
    <property type="entry name" value="Bulb-type lectin domain"/>
    <property type="match status" value="1"/>
</dbReference>
<evidence type="ECO:0000256" key="19">
    <source>
        <dbReference type="ARBA" id="ARBA00048679"/>
    </source>
</evidence>
<dbReference type="GO" id="GO:0048544">
    <property type="term" value="P:recognition of pollen"/>
    <property type="evidence" value="ECO:0007669"/>
    <property type="project" value="InterPro"/>
</dbReference>
<evidence type="ECO:0000256" key="7">
    <source>
        <dbReference type="ARBA" id="ARBA00022679"/>
    </source>
</evidence>
<feature type="chain" id="PRO_5002370935" description="Receptor-like serine/threonine-protein kinase" evidence="23">
    <location>
        <begin position="21"/>
        <end position="796"/>
    </location>
</feature>
<evidence type="ECO:0000256" key="2">
    <source>
        <dbReference type="ARBA" id="ARBA00008536"/>
    </source>
</evidence>
<keyword evidence="9 23" id="KW-0732">Signal</keyword>
<dbReference type="InterPro" id="IPR001245">
    <property type="entry name" value="Ser-Thr/Tyr_kinase_cat_dom"/>
</dbReference>
<dbReference type="PROSITE" id="PS50011">
    <property type="entry name" value="PROTEIN_KINASE_DOM"/>
    <property type="match status" value="1"/>
</dbReference>
<keyword evidence="14 22" id="KW-0472">Membrane</keyword>
<feature type="domain" description="Protein kinase" evidence="24">
    <location>
        <begin position="502"/>
        <end position="796"/>
    </location>
</feature>
<dbReference type="SMART" id="SM00473">
    <property type="entry name" value="PAN_AP"/>
    <property type="match status" value="1"/>
</dbReference>
<name>A0A0E0Q6Z5_ORYRU</name>
<dbReference type="AlphaFoldDB" id="A0A0E0Q6Z5"/>
<dbReference type="OMA" id="MSHRRLF"/>
<keyword evidence="11 20" id="KW-0418">Kinase</keyword>
<dbReference type="EnsemblPlants" id="ORUFI07G11230.1">
    <property type="protein sequence ID" value="ORUFI07G11230.1"/>
    <property type="gene ID" value="ORUFI07G11230"/>
</dbReference>
<dbReference type="GO" id="GO:0005886">
    <property type="term" value="C:plasma membrane"/>
    <property type="evidence" value="ECO:0007669"/>
    <property type="project" value="UniProtKB-SubCell"/>
</dbReference>
<dbReference type="PROSITE" id="PS50948">
    <property type="entry name" value="PAN"/>
    <property type="match status" value="1"/>
</dbReference>
<dbReference type="PANTHER" id="PTHR32444:SF235">
    <property type="entry name" value="OS01G0783900 PROTEIN"/>
    <property type="match status" value="1"/>
</dbReference>
<dbReference type="InterPro" id="IPR036426">
    <property type="entry name" value="Bulb-type_lectin_dom_sf"/>
</dbReference>
<dbReference type="FunFam" id="3.30.200.20:FF:001206">
    <property type="entry name" value="Os07g0301500 protein"/>
    <property type="match status" value="1"/>
</dbReference>
<keyword evidence="4" id="KW-1003">Cell membrane</keyword>
<dbReference type="FunFam" id="1.10.510.10:FF:000240">
    <property type="entry name" value="Lectin-domain containing receptor kinase A4.3"/>
    <property type="match status" value="1"/>
</dbReference>
<evidence type="ECO:0000256" key="15">
    <source>
        <dbReference type="ARBA" id="ARBA00023157"/>
    </source>
</evidence>
<evidence type="ECO:0000259" key="26">
    <source>
        <dbReference type="PROSITE" id="PS50948"/>
    </source>
</evidence>
<keyword evidence="17" id="KW-0325">Glycoprotein</keyword>
<evidence type="ECO:0000256" key="1">
    <source>
        <dbReference type="ARBA" id="ARBA00004251"/>
    </source>
</evidence>
<evidence type="ECO:0000259" key="24">
    <source>
        <dbReference type="PROSITE" id="PS50011"/>
    </source>
</evidence>
<evidence type="ECO:0000256" key="6">
    <source>
        <dbReference type="ARBA" id="ARBA00022536"/>
    </source>
</evidence>
<dbReference type="GO" id="GO:0004674">
    <property type="term" value="F:protein serine/threonine kinase activity"/>
    <property type="evidence" value="ECO:0007669"/>
    <property type="project" value="UniProtKB-KW"/>
</dbReference>
<dbReference type="SMART" id="SM00220">
    <property type="entry name" value="S_TKc"/>
    <property type="match status" value="1"/>
</dbReference>
<evidence type="ECO:0000256" key="20">
    <source>
        <dbReference type="PIRNR" id="PIRNR000641"/>
    </source>
</evidence>
<keyword evidence="7 20" id="KW-0808">Transferase</keyword>
<dbReference type="GO" id="GO:0106310">
    <property type="term" value="F:protein serine kinase activity"/>
    <property type="evidence" value="ECO:0007669"/>
    <property type="project" value="RHEA"/>
</dbReference>
<dbReference type="CDD" id="cd01098">
    <property type="entry name" value="PAN_AP_plant"/>
    <property type="match status" value="1"/>
</dbReference>
<feature type="signal peptide" evidence="23">
    <location>
        <begin position="1"/>
        <end position="20"/>
    </location>
</feature>
<evidence type="ECO:0000256" key="16">
    <source>
        <dbReference type="ARBA" id="ARBA00023170"/>
    </source>
</evidence>
<dbReference type="CDD" id="cd14066">
    <property type="entry name" value="STKc_IRAK"/>
    <property type="match status" value="1"/>
</dbReference>
<evidence type="ECO:0000256" key="10">
    <source>
        <dbReference type="ARBA" id="ARBA00022741"/>
    </source>
</evidence>
<evidence type="ECO:0000256" key="5">
    <source>
        <dbReference type="ARBA" id="ARBA00022527"/>
    </source>
</evidence>
<dbReference type="EC" id="2.7.11.1" evidence="20"/>
<comment type="catalytic activity">
    <reaction evidence="18 20">
        <text>L-threonyl-[protein] + ATP = O-phospho-L-threonyl-[protein] + ADP + H(+)</text>
        <dbReference type="Rhea" id="RHEA:46608"/>
        <dbReference type="Rhea" id="RHEA-COMP:11060"/>
        <dbReference type="Rhea" id="RHEA-COMP:11605"/>
        <dbReference type="ChEBI" id="CHEBI:15378"/>
        <dbReference type="ChEBI" id="CHEBI:30013"/>
        <dbReference type="ChEBI" id="CHEBI:30616"/>
        <dbReference type="ChEBI" id="CHEBI:61977"/>
        <dbReference type="ChEBI" id="CHEBI:456216"/>
        <dbReference type="EC" id="2.7.11.1"/>
    </reaction>
</comment>
<organism evidence="27 28">
    <name type="scientific">Oryza rufipogon</name>
    <name type="common">Brownbeard rice</name>
    <name type="synonym">Asian wild rice</name>
    <dbReference type="NCBI Taxonomy" id="4529"/>
    <lineage>
        <taxon>Eukaryota</taxon>
        <taxon>Viridiplantae</taxon>
        <taxon>Streptophyta</taxon>
        <taxon>Embryophyta</taxon>
        <taxon>Tracheophyta</taxon>
        <taxon>Spermatophyta</taxon>
        <taxon>Magnoliopsida</taxon>
        <taxon>Liliopsida</taxon>
        <taxon>Poales</taxon>
        <taxon>Poaceae</taxon>
        <taxon>BOP clade</taxon>
        <taxon>Oryzoideae</taxon>
        <taxon>Oryzeae</taxon>
        <taxon>Oryzinae</taxon>
        <taxon>Oryza</taxon>
    </lineage>
</organism>
<proteinExistence type="inferred from homology"/>
<dbReference type="InterPro" id="IPR000719">
    <property type="entry name" value="Prot_kinase_dom"/>
</dbReference>
<dbReference type="PIRSF" id="PIRSF000641">
    <property type="entry name" value="SRK"/>
    <property type="match status" value="1"/>
</dbReference>
<dbReference type="Pfam" id="PF08276">
    <property type="entry name" value="PAN_2"/>
    <property type="match status" value="1"/>
</dbReference>
<keyword evidence="12 20" id="KW-0067">ATP-binding</keyword>
<dbReference type="GO" id="GO:0005524">
    <property type="term" value="F:ATP binding"/>
    <property type="evidence" value="ECO:0007669"/>
    <property type="project" value="UniProtKB-UniRule"/>
</dbReference>
<dbReference type="SMART" id="SM00108">
    <property type="entry name" value="B_lectin"/>
    <property type="match status" value="1"/>
</dbReference>
<keyword evidence="16" id="KW-0675">Receptor</keyword>
<dbReference type="SUPFAM" id="SSF56112">
    <property type="entry name" value="Protein kinase-like (PK-like)"/>
    <property type="match status" value="1"/>
</dbReference>
<protein>
    <recommendedName>
        <fullName evidence="20">Receptor-like serine/threonine-protein kinase</fullName>
        <ecNumber evidence="20">2.7.11.1</ecNumber>
    </recommendedName>
</protein>
<dbReference type="Gene3D" id="1.10.510.10">
    <property type="entry name" value="Transferase(Phosphotransferase) domain 1"/>
    <property type="match status" value="1"/>
</dbReference>
<evidence type="ECO:0000256" key="11">
    <source>
        <dbReference type="ARBA" id="ARBA00022777"/>
    </source>
</evidence>
<feature type="transmembrane region" description="Helical" evidence="22">
    <location>
        <begin position="442"/>
        <end position="465"/>
    </location>
</feature>
<dbReference type="InterPro" id="IPR017441">
    <property type="entry name" value="Protein_kinase_ATP_BS"/>
</dbReference>
<dbReference type="PROSITE" id="PS00108">
    <property type="entry name" value="PROTEIN_KINASE_ST"/>
    <property type="match status" value="1"/>
</dbReference>
<keyword evidence="15" id="KW-1015">Disulfide bond</keyword>
<evidence type="ECO:0000256" key="21">
    <source>
        <dbReference type="PROSITE-ProRule" id="PRU10141"/>
    </source>
</evidence>
<dbReference type="PROSITE" id="PS00107">
    <property type="entry name" value="PROTEIN_KINASE_ATP"/>
    <property type="match status" value="1"/>
</dbReference>
<reference evidence="27" key="2">
    <citation type="submission" date="2015-06" db="UniProtKB">
        <authorList>
            <consortium name="EnsemblPlants"/>
        </authorList>
    </citation>
    <scope>IDENTIFICATION</scope>
</reference>
<dbReference type="Pfam" id="PF00954">
    <property type="entry name" value="S_locus_glycop"/>
    <property type="match status" value="1"/>
</dbReference>
<evidence type="ECO:0000256" key="3">
    <source>
        <dbReference type="ARBA" id="ARBA00010217"/>
    </source>
</evidence>
<keyword evidence="13 22" id="KW-1133">Transmembrane helix</keyword>
<feature type="domain" description="Apple" evidence="26">
    <location>
        <begin position="344"/>
        <end position="430"/>
    </location>
</feature>
<comment type="similarity">
    <text evidence="3">In the C-terminal section; belongs to the protein kinase superfamily. Ser/Thr protein kinase family.</text>
</comment>
<evidence type="ECO:0000256" key="18">
    <source>
        <dbReference type="ARBA" id="ARBA00047899"/>
    </source>
</evidence>
<dbReference type="GO" id="GO:0002229">
    <property type="term" value="P:defense response to oomycetes"/>
    <property type="evidence" value="ECO:0007669"/>
    <property type="project" value="UniProtKB-ARBA"/>
</dbReference>
<evidence type="ECO:0000256" key="14">
    <source>
        <dbReference type="ARBA" id="ARBA00023136"/>
    </source>
</evidence>
<keyword evidence="5 20" id="KW-0723">Serine/threonine-protein kinase</keyword>
<accession>A0A0E0Q6Z5</accession>
<evidence type="ECO:0000256" key="9">
    <source>
        <dbReference type="ARBA" id="ARBA00022729"/>
    </source>
</evidence>
<keyword evidence="10 20" id="KW-0547">Nucleotide-binding</keyword>
<evidence type="ECO:0000259" key="25">
    <source>
        <dbReference type="PROSITE" id="PS50927"/>
    </source>
</evidence>
<dbReference type="SUPFAM" id="SSF51110">
    <property type="entry name" value="alpha-D-mannose-specific plant lectins"/>
    <property type="match status" value="1"/>
</dbReference>
<evidence type="ECO:0000313" key="28">
    <source>
        <dbReference type="Proteomes" id="UP000008022"/>
    </source>
</evidence>
<dbReference type="Pfam" id="PF07714">
    <property type="entry name" value="PK_Tyr_Ser-Thr"/>
    <property type="match status" value="1"/>
</dbReference>
<evidence type="ECO:0000256" key="12">
    <source>
        <dbReference type="ARBA" id="ARBA00022840"/>
    </source>
</evidence>
<evidence type="ECO:0000256" key="17">
    <source>
        <dbReference type="ARBA" id="ARBA00023180"/>
    </source>
</evidence>
<evidence type="ECO:0000256" key="22">
    <source>
        <dbReference type="SAM" id="Phobius"/>
    </source>
</evidence>
<keyword evidence="8 22" id="KW-0812">Transmembrane</keyword>
<feature type="domain" description="Bulb-type lectin" evidence="25">
    <location>
        <begin position="28"/>
        <end position="152"/>
    </location>
</feature>
<dbReference type="InterPro" id="IPR011009">
    <property type="entry name" value="Kinase-like_dom_sf"/>
</dbReference>
<evidence type="ECO:0000256" key="13">
    <source>
        <dbReference type="ARBA" id="ARBA00022989"/>
    </source>
</evidence>
<dbReference type="InterPro" id="IPR001480">
    <property type="entry name" value="Bulb-type_lectin_dom"/>
</dbReference>
<keyword evidence="6" id="KW-0245">EGF-like domain</keyword>
<dbReference type="eggNOG" id="ENOG502S5CA">
    <property type="taxonomic scope" value="Eukaryota"/>
</dbReference>
<dbReference type="CDD" id="cd00028">
    <property type="entry name" value="B_lectin"/>
    <property type="match status" value="1"/>
</dbReference>
<dbReference type="InterPro" id="IPR003609">
    <property type="entry name" value="Pan_app"/>
</dbReference>
<comment type="similarity">
    <text evidence="20">Belongs to the protein kinase superfamily. Ser/Thr protein kinase family.</text>
</comment>
<dbReference type="Pfam" id="PF01453">
    <property type="entry name" value="B_lectin"/>
    <property type="match status" value="1"/>
</dbReference>
<dbReference type="InterPro" id="IPR024171">
    <property type="entry name" value="SRK-like_kinase"/>
</dbReference>
<reference evidence="28" key="1">
    <citation type="submission" date="2013-06" db="EMBL/GenBank/DDBJ databases">
        <authorList>
            <person name="Zhao Q."/>
        </authorList>
    </citation>
    <scope>NUCLEOTIDE SEQUENCE</scope>
    <source>
        <strain evidence="28">cv. W1943</strain>
    </source>
</reference>
<feature type="binding site" evidence="21">
    <location>
        <position position="531"/>
    </location>
    <ligand>
        <name>ATP</name>
        <dbReference type="ChEBI" id="CHEBI:30616"/>
    </ligand>
</feature>
<comment type="subcellular location">
    <subcellularLocation>
        <location evidence="1">Cell membrane</location>
        <topology evidence="1">Single-pass type I membrane protein</topology>
    </subcellularLocation>
</comment>
<dbReference type="Gramene" id="ORUFI07G11230.1">
    <property type="protein sequence ID" value="ORUFI07G11230.1"/>
    <property type="gene ID" value="ORUFI07G11230"/>
</dbReference>
<comment type="catalytic activity">
    <reaction evidence="19 20">
        <text>L-seryl-[protein] + ATP = O-phospho-L-seryl-[protein] + ADP + H(+)</text>
        <dbReference type="Rhea" id="RHEA:17989"/>
        <dbReference type="Rhea" id="RHEA-COMP:9863"/>
        <dbReference type="Rhea" id="RHEA-COMP:11604"/>
        <dbReference type="ChEBI" id="CHEBI:15378"/>
        <dbReference type="ChEBI" id="CHEBI:29999"/>
        <dbReference type="ChEBI" id="CHEBI:30616"/>
        <dbReference type="ChEBI" id="CHEBI:83421"/>
        <dbReference type="ChEBI" id="CHEBI:456216"/>
        <dbReference type="EC" id="2.7.11.1"/>
    </reaction>
</comment>
<comment type="similarity">
    <text evidence="2">In the N-terminal section; belongs to the leguminous lectin family.</text>
</comment>
<dbReference type="Gene3D" id="3.30.200.20">
    <property type="entry name" value="Phosphorylase Kinase, domain 1"/>
    <property type="match status" value="1"/>
</dbReference>
<evidence type="ECO:0000256" key="8">
    <source>
        <dbReference type="ARBA" id="ARBA00022692"/>
    </source>
</evidence>
<dbReference type="PANTHER" id="PTHR32444">
    <property type="entry name" value="BULB-TYPE LECTIN DOMAIN-CONTAINING PROTEIN"/>
    <property type="match status" value="1"/>
</dbReference>
<dbReference type="STRING" id="4529.A0A0E0Q6Z5"/>
<dbReference type="HOGENOM" id="CLU_000288_116_1_1"/>
<evidence type="ECO:0000256" key="23">
    <source>
        <dbReference type="SAM" id="SignalP"/>
    </source>
</evidence>
<dbReference type="InterPro" id="IPR000858">
    <property type="entry name" value="S_locus_glycoprot_dom"/>
</dbReference>
<sequence length="796" mass="87136">MDQLFLTLLATPILLTASAAAAAAAAAESTLTQSSTLAGDQRLVSPGDIFRFGLFPAVNRSRWYLGIWFTVSPDAVVWVANRDRPLSGQSSGVVAVSGARGGLVLLDVASNETSIVWSSSNSSGTAARAQLFDTGNLVLTDKDGNVLWQSFEHPTNTFLPGIRVGKDLRTGAEWSLSSWRGADDPSPGDFRYVMDTSGSPELHVWSRGRKTYRTGPWNGVRFSGIPEMTTFEDMFEFEFRVATGGEVSYQFRNRDGSPMSRVLLNESGVMQRMVWDRSAMSWSNFWSGPRDQCDNYGRCGAFGVCNVVDATVCGCIRGFAPRSQAEWYMRNTSGGCGRRTPLQCTGSGGGGGEDGFYLLRGVKLPETHGCAVDAAATLEECRRRCLSNCSCTAYAGADIRGGGSGCIQWFGDLMDTRFVDGGQELYVRLAKSELDAIKNANFAVVIALVITGFVLAILSLGFLMWRKARRGKKVRVLDETGDFITGCPTYPFEIIRAATNGFSQENEIGRGGFGIVYKGQLPNGQEIAVKKLSKENTVQGLKEFMNEVDIICKLQHRNLVRLLGYCIHCSERLLVYEYMSNKSLDAFIFHESGRAMLSWKMRMDIILDIASGLQYLHKDSRHTIIHRDLKAANVLLDADMVAKISDFGIARLFSHNGGNQDCTITDRVVGTPGYMSPEYAMDGKLSFMQDVYSFGVLLLEIISGKHNQGTSSLIAHATTCIQVGLLCVQESPDQRPPMADVIHMLSREKALGQPRRPVVCTPMRRSPAAVVDDLGVQETTTCGHSGRLTITDLEAR</sequence>
<dbReference type="Proteomes" id="UP000008022">
    <property type="component" value="Unassembled WGS sequence"/>
</dbReference>
<dbReference type="InterPro" id="IPR008271">
    <property type="entry name" value="Ser/Thr_kinase_AS"/>
</dbReference>
<keyword evidence="28" id="KW-1185">Reference proteome</keyword>
<evidence type="ECO:0000313" key="27">
    <source>
        <dbReference type="EnsemblPlants" id="ORUFI07G11230.1"/>
    </source>
</evidence>